<dbReference type="KEGG" id="gtt:GUITHDRAFT_138545"/>
<keyword evidence="2" id="KW-0677">Repeat</keyword>
<dbReference type="Gene3D" id="1.10.238.10">
    <property type="entry name" value="EF-hand"/>
    <property type="match status" value="2"/>
</dbReference>
<feature type="region of interest" description="Disordered" evidence="4">
    <location>
        <begin position="78"/>
        <end position="109"/>
    </location>
</feature>
<keyword evidence="3" id="KW-0106">Calcium</keyword>
<dbReference type="STRING" id="905079.L1JD75"/>
<dbReference type="CDD" id="cd00051">
    <property type="entry name" value="EFh"/>
    <property type="match status" value="1"/>
</dbReference>
<dbReference type="PROSITE" id="PS00018">
    <property type="entry name" value="EF_HAND_1"/>
    <property type="match status" value="3"/>
</dbReference>
<sequence>MRHEESDSPLDRLSELLQEAREDIHQHMADETPQGEEEGEEGRRRYERVSFNRFDQNADGFFNFQEYQKAMIEDLEASGTGGSLKEASGTGGSLKEASGTGGSLKEASGKSAMDLVAKRYLEELAQQFDREDEDKDGRISFEEWWSAVRSSREGEETEESPPLAQGYDQEEELKFIFHMMDENADGQLSHPELAKGLDLGVGRSGSSTEEVIARMDANKDGFVNITEYLDSYGSQSSQAVYEFLLRSFQALDEDYMMQNFEQSRQEGNKTG</sequence>
<dbReference type="EMBL" id="JH992996">
    <property type="protein sequence ID" value="EKX46069.1"/>
    <property type="molecule type" value="Genomic_DNA"/>
</dbReference>
<reference evidence="7" key="3">
    <citation type="submission" date="2015-06" db="UniProtKB">
        <authorList>
            <consortium name="EnsemblProtists"/>
        </authorList>
    </citation>
    <scope>IDENTIFICATION</scope>
</reference>
<dbReference type="AlphaFoldDB" id="L1JD75"/>
<name>L1JD75_GUITC</name>
<dbReference type="GO" id="GO:0005509">
    <property type="term" value="F:calcium ion binding"/>
    <property type="evidence" value="ECO:0007669"/>
    <property type="project" value="InterPro"/>
</dbReference>
<dbReference type="PANTHER" id="PTHR10891">
    <property type="entry name" value="EF-HAND CALCIUM-BINDING DOMAIN CONTAINING PROTEIN"/>
    <property type="match status" value="1"/>
</dbReference>
<evidence type="ECO:0000256" key="2">
    <source>
        <dbReference type="ARBA" id="ARBA00022737"/>
    </source>
</evidence>
<dbReference type="InterPro" id="IPR002048">
    <property type="entry name" value="EF_hand_dom"/>
</dbReference>
<reference evidence="8" key="2">
    <citation type="submission" date="2012-11" db="EMBL/GenBank/DDBJ databases">
        <authorList>
            <person name="Kuo A."/>
            <person name="Curtis B.A."/>
            <person name="Tanifuji G."/>
            <person name="Burki F."/>
            <person name="Gruber A."/>
            <person name="Irimia M."/>
            <person name="Maruyama S."/>
            <person name="Arias M.C."/>
            <person name="Ball S.G."/>
            <person name="Gile G.H."/>
            <person name="Hirakawa Y."/>
            <person name="Hopkins J.F."/>
            <person name="Rensing S.A."/>
            <person name="Schmutz J."/>
            <person name="Symeonidi A."/>
            <person name="Elias M."/>
            <person name="Eveleigh R.J."/>
            <person name="Herman E.K."/>
            <person name="Klute M.J."/>
            <person name="Nakayama T."/>
            <person name="Obornik M."/>
            <person name="Reyes-Prieto A."/>
            <person name="Armbrust E.V."/>
            <person name="Aves S.J."/>
            <person name="Beiko R.G."/>
            <person name="Coutinho P."/>
            <person name="Dacks J.B."/>
            <person name="Durnford D.G."/>
            <person name="Fast N.M."/>
            <person name="Green B.R."/>
            <person name="Grisdale C."/>
            <person name="Hempe F."/>
            <person name="Henrissat B."/>
            <person name="Hoppner M.P."/>
            <person name="Ishida K.-I."/>
            <person name="Kim E."/>
            <person name="Koreny L."/>
            <person name="Kroth P.G."/>
            <person name="Liu Y."/>
            <person name="Malik S.-B."/>
            <person name="Maier U.G."/>
            <person name="McRose D."/>
            <person name="Mock T."/>
            <person name="Neilson J.A."/>
            <person name="Onodera N.T."/>
            <person name="Poole A.M."/>
            <person name="Pritham E.J."/>
            <person name="Richards T.A."/>
            <person name="Rocap G."/>
            <person name="Roy S.W."/>
            <person name="Sarai C."/>
            <person name="Schaack S."/>
            <person name="Shirato S."/>
            <person name="Slamovits C.H."/>
            <person name="Spencer D.F."/>
            <person name="Suzuki S."/>
            <person name="Worden A.Z."/>
            <person name="Zauner S."/>
            <person name="Barry K."/>
            <person name="Bell C."/>
            <person name="Bharti A.K."/>
            <person name="Crow J.A."/>
            <person name="Grimwood J."/>
            <person name="Kramer R."/>
            <person name="Lindquist E."/>
            <person name="Lucas S."/>
            <person name="Salamov A."/>
            <person name="McFadden G.I."/>
            <person name="Lane C.E."/>
            <person name="Keeling P.J."/>
            <person name="Gray M.W."/>
            <person name="Grigoriev I.V."/>
            <person name="Archibald J.M."/>
        </authorList>
    </citation>
    <scope>NUCLEOTIDE SEQUENCE</scope>
    <source>
        <strain evidence="8">CCMP2712</strain>
    </source>
</reference>
<dbReference type="HOGENOM" id="CLU_1028362_0_0_1"/>
<keyword evidence="8" id="KW-1185">Reference proteome</keyword>
<feature type="domain" description="EF-hand" evidence="5">
    <location>
        <begin position="51"/>
        <end position="77"/>
    </location>
</feature>
<dbReference type="InterPro" id="IPR039647">
    <property type="entry name" value="EF_hand_pair_protein_CML-like"/>
</dbReference>
<gene>
    <name evidence="6" type="ORF">GUITHDRAFT_138545</name>
</gene>
<evidence type="ECO:0000259" key="5">
    <source>
        <dbReference type="PROSITE" id="PS50222"/>
    </source>
</evidence>
<organism evidence="6">
    <name type="scientific">Guillardia theta (strain CCMP2712)</name>
    <name type="common">Cryptophyte</name>
    <dbReference type="NCBI Taxonomy" id="905079"/>
    <lineage>
        <taxon>Eukaryota</taxon>
        <taxon>Cryptophyceae</taxon>
        <taxon>Pyrenomonadales</taxon>
        <taxon>Geminigeraceae</taxon>
        <taxon>Guillardia</taxon>
    </lineage>
</organism>
<dbReference type="InterPro" id="IPR011992">
    <property type="entry name" value="EF-hand-dom_pair"/>
</dbReference>
<evidence type="ECO:0000313" key="8">
    <source>
        <dbReference type="Proteomes" id="UP000011087"/>
    </source>
</evidence>
<feature type="domain" description="EF-hand" evidence="5">
    <location>
        <begin position="168"/>
        <end position="203"/>
    </location>
</feature>
<dbReference type="PROSITE" id="PS50222">
    <property type="entry name" value="EF_HAND_2"/>
    <property type="match status" value="3"/>
</dbReference>
<dbReference type="InterPro" id="IPR018247">
    <property type="entry name" value="EF_Hand_1_Ca_BS"/>
</dbReference>
<evidence type="ECO:0000313" key="7">
    <source>
        <dbReference type="EnsemblProtists" id="EKX46069"/>
    </source>
</evidence>
<reference evidence="6 8" key="1">
    <citation type="journal article" date="2012" name="Nature">
        <title>Algal genomes reveal evolutionary mosaicism and the fate of nucleomorphs.</title>
        <authorList>
            <consortium name="DOE Joint Genome Institute"/>
            <person name="Curtis B.A."/>
            <person name="Tanifuji G."/>
            <person name="Burki F."/>
            <person name="Gruber A."/>
            <person name="Irimia M."/>
            <person name="Maruyama S."/>
            <person name="Arias M.C."/>
            <person name="Ball S.G."/>
            <person name="Gile G.H."/>
            <person name="Hirakawa Y."/>
            <person name="Hopkins J.F."/>
            <person name="Kuo A."/>
            <person name="Rensing S.A."/>
            <person name="Schmutz J."/>
            <person name="Symeonidi A."/>
            <person name="Elias M."/>
            <person name="Eveleigh R.J."/>
            <person name="Herman E.K."/>
            <person name="Klute M.J."/>
            <person name="Nakayama T."/>
            <person name="Obornik M."/>
            <person name="Reyes-Prieto A."/>
            <person name="Armbrust E.V."/>
            <person name="Aves S.J."/>
            <person name="Beiko R.G."/>
            <person name="Coutinho P."/>
            <person name="Dacks J.B."/>
            <person name="Durnford D.G."/>
            <person name="Fast N.M."/>
            <person name="Green B.R."/>
            <person name="Grisdale C.J."/>
            <person name="Hempel F."/>
            <person name="Henrissat B."/>
            <person name="Hoppner M.P."/>
            <person name="Ishida K."/>
            <person name="Kim E."/>
            <person name="Koreny L."/>
            <person name="Kroth P.G."/>
            <person name="Liu Y."/>
            <person name="Malik S.B."/>
            <person name="Maier U.G."/>
            <person name="McRose D."/>
            <person name="Mock T."/>
            <person name="Neilson J.A."/>
            <person name="Onodera N.T."/>
            <person name="Poole A.M."/>
            <person name="Pritham E.J."/>
            <person name="Richards T.A."/>
            <person name="Rocap G."/>
            <person name="Roy S.W."/>
            <person name="Sarai C."/>
            <person name="Schaack S."/>
            <person name="Shirato S."/>
            <person name="Slamovits C.H."/>
            <person name="Spencer D.F."/>
            <person name="Suzuki S."/>
            <person name="Worden A.Z."/>
            <person name="Zauner S."/>
            <person name="Barry K."/>
            <person name="Bell C."/>
            <person name="Bharti A.K."/>
            <person name="Crow J.A."/>
            <person name="Grimwood J."/>
            <person name="Kramer R."/>
            <person name="Lindquist E."/>
            <person name="Lucas S."/>
            <person name="Salamov A."/>
            <person name="McFadden G.I."/>
            <person name="Lane C.E."/>
            <person name="Keeling P.J."/>
            <person name="Gray M.W."/>
            <person name="Grigoriev I.V."/>
            <person name="Archibald J.M."/>
        </authorList>
    </citation>
    <scope>NUCLEOTIDE SEQUENCE</scope>
    <source>
        <strain evidence="6 8">CCMP2712</strain>
    </source>
</reference>
<dbReference type="GeneID" id="17302666"/>
<feature type="compositionally biased region" description="Basic and acidic residues" evidence="4">
    <location>
        <begin position="1"/>
        <end position="30"/>
    </location>
</feature>
<feature type="domain" description="EF-hand" evidence="5">
    <location>
        <begin position="119"/>
        <end position="154"/>
    </location>
</feature>
<proteinExistence type="predicted"/>
<protein>
    <recommendedName>
        <fullName evidence="5">EF-hand domain-containing protein</fullName>
    </recommendedName>
</protein>
<keyword evidence="1" id="KW-0479">Metal-binding</keyword>
<dbReference type="RefSeq" id="XP_005833049.1">
    <property type="nucleotide sequence ID" value="XM_005832992.1"/>
</dbReference>
<dbReference type="SMART" id="SM00054">
    <property type="entry name" value="EFh"/>
    <property type="match status" value="4"/>
</dbReference>
<dbReference type="Pfam" id="PF13499">
    <property type="entry name" value="EF-hand_7"/>
    <property type="match status" value="1"/>
</dbReference>
<evidence type="ECO:0000256" key="3">
    <source>
        <dbReference type="ARBA" id="ARBA00022837"/>
    </source>
</evidence>
<evidence type="ECO:0000313" key="6">
    <source>
        <dbReference type="EMBL" id="EKX46069.1"/>
    </source>
</evidence>
<accession>L1JD75</accession>
<dbReference type="EnsemblProtists" id="EKX46069">
    <property type="protein sequence ID" value="EKX46069"/>
    <property type="gene ID" value="GUITHDRAFT_138545"/>
</dbReference>
<feature type="region of interest" description="Disordered" evidence="4">
    <location>
        <begin position="1"/>
        <end position="48"/>
    </location>
</feature>
<evidence type="ECO:0000256" key="4">
    <source>
        <dbReference type="SAM" id="MobiDB-lite"/>
    </source>
</evidence>
<dbReference type="PaxDb" id="55529-EKX46069"/>
<dbReference type="SUPFAM" id="SSF47473">
    <property type="entry name" value="EF-hand"/>
    <property type="match status" value="1"/>
</dbReference>
<dbReference type="Proteomes" id="UP000011087">
    <property type="component" value="Unassembled WGS sequence"/>
</dbReference>
<evidence type="ECO:0000256" key="1">
    <source>
        <dbReference type="ARBA" id="ARBA00022723"/>
    </source>
</evidence>